<evidence type="ECO:0000256" key="1">
    <source>
        <dbReference type="SAM" id="Phobius"/>
    </source>
</evidence>
<keyword evidence="1" id="KW-0472">Membrane</keyword>
<reference evidence="2 3" key="1">
    <citation type="journal article" date="2007" name="Proc. Natl. Acad. Sci. U.S.A.">
        <title>The genome of Syntrophus aciditrophicus: life at the thermodynamic limit of microbial growth.</title>
        <authorList>
            <person name="McInerney M.J."/>
            <person name="Rohlin L."/>
            <person name="Mouttaki H."/>
            <person name="Kim U."/>
            <person name="Krupp R.S."/>
            <person name="Rios-Hernandez L."/>
            <person name="Sieber J."/>
            <person name="Struchtemeyer C.G."/>
            <person name="Bhattacharyya A."/>
            <person name="Campbell J.W."/>
            <person name="Gunsalus R.P."/>
        </authorList>
    </citation>
    <scope>NUCLEOTIDE SEQUENCE [LARGE SCALE GENOMIC DNA]</scope>
    <source>
        <strain evidence="2 3">SB</strain>
    </source>
</reference>
<keyword evidence="1" id="KW-1133">Transmembrane helix</keyword>
<dbReference type="EMBL" id="CP000252">
    <property type="protein sequence ID" value="ABC78802.1"/>
    <property type="molecule type" value="Genomic_DNA"/>
</dbReference>
<gene>
    <name evidence="2" type="ORF">SYN_00353</name>
</gene>
<dbReference type="NCBIfam" id="NF006752">
    <property type="entry name" value="PRK09272.1-5"/>
    <property type="match status" value="1"/>
</dbReference>
<keyword evidence="3" id="KW-1185">Reference proteome</keyword>
<dbReference type="OrthoDB" id="5397294at2"/>
<dbReference type="HOGENOM" id="CLU_148666_1_0_7"/>
<sequence>MQTLIKLALTAGVILFATALARRFPSLAGLIGVMPLTGALILVWVYLENKGDPRIMQSFASGAFWGIFPTLLFFFVAFLCLKKECSLPWVLIASFSAWSCAACVHQWLVK</sequence>
<name>Q2LXJ5_SYNAS</name>
<dbReference type="RefSeq" id="WP_011418818.1">
    <property type="nucleotide sequence ID" value="NC_007759.1"/>
</dbReference>
<protein>
    <submittedName>
        <fullName evidence="2">Hypothetical membrane protein</fullName>
    </submittedName>
</protein>
<dbReference type="STRING" id="56780.SYN_00353"/>
<accession>Q2LXJ5</accession>
<feature type="transmembrane region" description="Helical" evidence="1">
    <location>
        <begin position="87"/>
        <end position="109"/>
    </location>
</feature>
<dbReference type="KEGG" id="sat:SYN_00353"/>
<dbReference type="AlphaFoldDB" id="Q2LXJ5"/>
<evidence type="ECO:0000313" key="3">
    <source>
        <dbReference type="Proteomes" id="UP000001933"/>
    </source>
</evidence>
<feature type="transmembrane region" description="Helical" evidence="1">
    <location>
        <begin position="31"/>
        <end position="47"/>
    </location>
</feature>
<keyword evidence="1" id="KW-0812">Transmembrane</keyword>
<proteinExistence type="predicted"/>
<dbReference type="Proteomes" id="UP000001933">
    <property type="component" value="Chromosome"/>
</dbReference>
<evidence type="ECO:0000313" key="2">
    <source>
        <dbReference type="EMBL" id="ABC78802.1"/>
    </source>
</evidence>
<dbReference type="eggNOG" id="ENOG50338M6">
    <property type="taxonomic scope" value="Bacteria"/>
</dbReference>
<dbReference type="InParanoid" id="Q2LXJ5"/>
<feature type="transmembrane region" description="Helical" evidence="1">
    <location>
        <begin position="59"/>
        <end position="81"/>
    </location>
</feature>
<organism evidence="2 3">
    <name type="scientific">Syntrophus aciditrophicus (strain SB)</name>
    <dbReference type="NCBI Taxonomy" id="56780"/>
    <lineage>
        <taxon>Bacteria</taxon>
        <taxon>Pseudomonadati</taxon>
        <taxon>Thermodesulfobacteriota</taxon>
        <taxon>Syntrophia</taxon>
        <taxon>Syntrophales</taxon>
        <taxon>Syntrophaceae</taxon>
        <taxon>Syntrophus</taxon>
    </lineage>
</organism>